<evidence type="ECO:0000256" key="1">
    <source>
        <dbReference type="ARBA" id="ARBA00005440"/>
    </source>
</evidence>
<dbReference type="SMART" id="SM00452">
    <property type="entry name" value="STI"/>
    <property type="match status" value="1"/>
</dbReference>
<gene>
    <name evidence="4" type="ORF">V6N12_024535</name>
</gene>
<dbReference type="Proteomes" id="UP001472677">
    <property type="component" value="Unassembled WGS sequence"/>
</dbReference>
<feature type="signal peptide" evidence="3">
    <location>
        <begin position="1"/>
        <end position="19"/>
    </location>
</feature>
<keyword evidence="3" id="KW-0732">Signal</keyword>
<evidence type="ECO:0000313" key="5">
    <source>
        <dbReference type="Proteomes" id="UP001472677"/>
    </source>
</evidence>
<reference evidence="4 5" key="1">
    <citation type="journal article" date="2024" name="G3 (Bethesda)">
        <title>Genome assembly of Hibiscus sabdariffa L. provides insights into metabolisms of medicinal natural products.</title>
        <authorList>
            <person name="Kim T."/>
        </authorList>
    </citation>
    <scope>NUCLEOTIDE SEQUENCE [LARGE SCALE GENOMIC DNA]</scope>
    <source>
        <strain evidence="4">TK-2024</strain>
        <tissue evidence="4">Old leaves</tissue>
    </source>
</reference>
<evidence type="ECO:0000256" key="3">
    <source>
        <dbReference type="SAM" id="SignalP"/>
    </source>
</evidence>
<dbReference type="InterPro" id="IPR011065">
    <property type="entry name" value="Kunitz_inhibitor_STI-like_sf"/>
</dbReference>
<dbReference type="CDD" id="cd23375">
    <property type="entry name" value="beta-trefoil_STI_VvMLP-like"/>
    <property type="match status" value="1"/>
</dbReference>
<dbReference type="Gene3D" id="2.80.10.50">
    <property type="match status" value="1"/>
</dbReference>
<comment type="similarity">
    <text evidence="1">Belongs to the protease inhibitor I3 (leguminous Kunitz-type inhibitor) family.</text>
</comment>
<dbReference type="InterPro" id="IPR002160">
    <property type="entry name" value="Prot_inh_Kunz-lg"/>
</dbReference>
<dbReference type="Pfam" id="PF00197">
    <property type="entry name" value="Kunitz_legume"/>
    <property type="match status" value="1"/>
</dbReference>
<evidence type="ECO:0000313" key="4">
    <source>
        <dbReference type="EMBL" id="KAK8590152.1"/>
    </source>
</evidence>
<keyword evidence="2" id="KW-1015">Disulfide bond</keyword>
<evidence type="ECO:0000256" key="2">
    <source>
        <dbReference type="ARBA" id="ARBA00023157"/>
    </source>
</evidence>
<sequence>MKTALFLAFTFLFFGSSIASDEPEAVLDISGQGLRTDADYYVLPVVRGRGGGLTLDSADNETLCPLFVVQEQLEVDTGLPLYFSPVNVEQGVIRESTDLNVIFNASTLCIQGTLWSLVYDEPLQKFVVAAGGAAGNPGRETLNNWFKIEKFDDDYKFIFCPAVCDTCRPVCGDLGVIIVNGIRRLALTDDPLKVMFRRA</sequence>
<accession>A0ABR2G113</accession>
<keyword evidence="5" id="KW-1185">Reference proteome</keyword>
<organism evidence="4 5">
    <name type="scientific">Hibiscus sabdariffa</name>
    <name type="common">roselle</name>
    <dbReference type="NCBI Taxonomy" id="183260"/>
    <lineage>
        <taxon>Eukaryota</taxon>
        <taxon>Viridiplantae</taxon>
        <taxon>Streptophyta</taxon>
        <taxon>Embryophyta</taxon>
        <taxon>Tracheophyta</taxon>
        <taxon>Spermatophyta</taxon>
        <taxon>Magnoliopsida</taxon>
        <taxon>eudicotyledons</taxon>
        <taxon>Gunneridae</taxon>
        <taxon>Pentapetalae</taxon>
        <taxon>rosids</taxon>
        <taxon>malvids</taxon>
        <taxon>Malvales</taxon>
        <taxon>Malvaceae</taxon>
        <taxon>Malvoideae</taxon>
        <taxon>Hibiscus</taxon>
    </lineage>
</organism>
<feature type="chain" id="PRO_5045438307" evidence="3">
    <location>
        <begin position="20"/>
        <end position="199"/>
    </location>
</feature>
<comment type="caution">
    <text evidence="4">The sequence shown here is derived from an EMBL/GenBank/DDBJ whole genome shotgun (WGS) entry which is preliminary data.</text>
</comment>
<name>A0ABR2G113_9ROSI</name>
<dbReference type="PRINTS" id="PR00291">
    <property type="entry name" value="KUNITZINHBTR"/>
</dbReference>
<dbReference type="SUPFAM" id="SSF50386">
    <property type="entry name" value="STI-like"/>
    <property type="match status" value="1"/>
</dbReference>
<dbReference type="PANTHER" id="PTHR33107">
    <property type="entry name" value="KUNITZ TRYPSIN INHIBITOR 2"/>
    <property type="match status" value="1"/>
</dbReference>
<protein>
    <submittedName>
        <fullName evidence="4">Uncharacterized protein</fullName>
    </submittedName>
</protein>
<dbReference type="EMBL" id="JBBPBM010000004">
    <property type="protein sequence ID" value="KAK8590152.1"/>
    <property type="molecule type" value="Genomic_DNA"/>
</dbReference>
<proteinExistence type="inferred from homology"/>
<dbReference type="PANTHER" id="PTHR33107:SF81">
    <property type="entry name" value="TRYPSIN INHIBITOR A"/>
    <property type="match status" value="1"/>
</dbReference>